<evidence type="ECO:0000313" key="2">
    <source>
        <dbReference type="Proteomes" id="UP000085678"/>
    </source>
</evidence>
<accession>A0A1S3I981</accession>
<feature type="chain" id="PRO_5010237329" evidence="1">
    <location>
        <begin position="20"/>
        <end position="92"/>
    </location>
</feature>
<dbReference type="Proteomes" id="UP000085678">
    <property type="component" value="Unplaced"/>
</dbReference>
<gene>
    <name evidence="3" type="primary">LOC106162183</name>
</gene>
<dbReference type="AlphaFoldDB" id="A0A1S3I981"/>
<evidence type="ECO:0000313" key="3">
    <source>
        <dbReference type="RefSeq" id="XP_013394820.1"/>
    </source>
</evidence>
<organism evidence="2 3">
    <name type="scientific">Lingula anatina</name>
    <name type="common">Brachiopod</name>
    <name type="synonym">Lingula unguis</name>
    <dbReference type="NCBI Taxonomy" id="7574"/>
    <lineage>
        <taxon>Eukaryota</taxon>
        <taxon>Metazoa</taxon>
        <taxon>Spiralia</taxon>
        <taxon>Lophotrochozoa</taxon>
        <taxon>Brachiopoda</taxon>
        <taxon>Linguliformea</taxon>
        <taxon>Lingulata</taxon>
        <taxon>Lingulida</taxon>
        <taxon>Linguloidea</taxon>
        <taxon>Lingulidae</taxon>
        <taxon>Lingula</taxon>
    </lineage>
</organism>
<keyword evidence="1" id="KW-0732">Signal</keyword>
<feature type="signal peptide" evidence="1">
    <location>
        <begin position="1"/>
        <end position="19"/>
    </location>
</feature>
<name>A0A1S3I981_LINAN</name>
<dbReference type="RefSeq" id="XP_013394820.1">
    <property type="nucleotide sequence ID" value="XM_013539366.1"/>
</dbReference>
<keyword evidence="2" id="KW-1185">Reference proteome</keyword>
<sequence length="92" mass="10705">MKNPLLIFVLFCGLVIIGGIEERGFTPSRAEKINDKVNDEEVEKRGYRAEKINDKVNDEELEERRGYRAEKINDKVNDEEVEKRGNILVQKI</sequence>
<dbReference type="GeneID" id="106162183"/>
<evidence type="ECO:0000256" key="1">
    <source>
        <dbReference type="SAM" id="SignalP"/>
    </source>
</evidence>
<protein>
    <submittedName>
        <fullName evidence="3">Uncharacterized protein LOC106162183 isoform X2</fullName>
    </submittedName>
</protein>
<proteinExistence type="predicted"/>
<reference evidence="3" key="1">
    <citation type="submission" date="2025-08" db="UniProtKB">
        <authorList>
            <consortium name="RefSeq"/>
        </authorList>
    </citation>
    <scope>IDENTIFICATION</scope>
    <source>
        <tissue evidence="3">Gonads</tissue>
    </source>
</reference>